<evidence type="ECO:0000313" key="1">
    <source>
        <dbReference type="EMBL" id="CAG7651189.1"/>
    </source>
</evidence>
<keyword evidence="2" id="KW-1185">Reference proteome</keyword>
<accession>A0ABN7TV72</accession>
<dbReference type="Proteomes" id="UP000730618">
    <property type="component" value="Unassembled WGS sequence"/>
</dbReference>
<sequence length="202" mass="23823">MRIEKVGDGVVSERLRKLTGFTWGDLFYRGKRFVKIKVRAEKIDIDRAEVFISDLNAITKGAFADLSVDHLIHILYEDFLLTVREYMTDIKRDANSITQEEVVKSLLVKRNTYFPRSKRNEEGEISLVRKRWHIYDIHLRRDAAQRGEVFLNDAASEFLEFEMSLDELISILFVDFIAQLRRGNQKMLINALIDRFYSHDFE</sequence>
<evidence type="ECO:0000313" key="2">
    <source>
        <dbReference type="Proteomes" id="UP000730618"/>
    </source>
</evidence>
<reference evidence="1 2" key="1">
    <citation type="submission" date="2021-06" db="EMBL/GenBank/DDBJ databases">
        <authorList>
            <person name="Criscuolo A."/>
        </authorList>
    </citation>
    <scope>NUCLEOTIDE SEQUENCE [LARGE SCALE GENOMIC DNA]</scope>
    <source>
        <strain evidence="2">CIP 111802</strain>
    </source>
</reference>
<gene>
    <name evidence="1" type="ORF">PAECIP111802_04900</name>
</gene>
<organism evidence="1 2">
    <name type="scientific">Paenibacillus allorhizosphaerae</name>
    <dbReference type="NCBI Taxonomy" id="2849866"/>
    <lineage>
        <taxon>Bacteria</taxon>
        <taxon>Bacillati</taxon>
        <taxon>Bacillota</taxon>
        <taxon>Bacilli</taxon>
        <taxon>Bacillales</taxon>
        <taxon>Paenibacillaceae</taxon>
        <taxon>Paenibacillus</taxon>
    </lineage>
</organism>
<proteinExistence type="predicted"/>
<dbReference type="RefSeq" id="WP_218101163.1">
    <property type="nucleotide sequence ID" value="NZ_CAJVCE010000016.1"/>
</dbReference>
<dbReference type="EMBL" id="CAJVCE010000016">
    <property type="protein sequence ID" value="CAG7651189.1"/>
    <property type="molecule type" value="Genomic_DNA"/>
</dbReference>
<name>A0ABN7TV72_9BACL</name>
<comment type="caution">
    <text evidence="1">The sequence shown here is derived from an EMBL/GenBank/DDBJ whole genome shotgun (WGS) entry which is preliminary data.</text>
</comment>
<protein>
    <submittedName>
        <fullName evidence="1">Uncharacterized protein</fullName>
    </submittedName>
</protein>